<dbReference type="EMBL" id="AYCK01012895">
    <property type="status" value="NOT_ANNOTATED_CDS"/>
    <property type="molecule type" value="Genomic_DNA"/>
</dbReference>
<keyword evidence="3" id="KW-0720">Serine protease</keyword>
<dbReference type="InterPro" id="IPR001254">
    <property type="entry name" value="Trypsin_dom"/>
</dbReference>
<dbReference type="Ensembl" id="ENSPFOT00000003635.1">
    <property type="protein sequence ID" value="ENSPFOP00000003628.1"/>
    <property type="gene ID" value="ENSPFOG00000003744.2"/>
</dbReference>
<dbReference type="PRINTS" id="PR00722">
    <property type="entry name" value="CHYMOTRYPSIN"/>
</dbReference>
<dbReference type="GO" id="GO:0006508">
    <property type="term" value="P:proteolysis"/>
    <property type="evidence" value="ECO:0007669"/>
    <property type="project" value="UniProtKB-KW"/>
</dbReference>
<feature type="transmembrane region" description="Helical" evidence="5">
    <location>
        <begin position="12"/>
        <end position="38"/>
    </location>
</feature>
<evidence type="ECO:0000256" key="5">
    <source>
        <dbReference type="SAM" id="Phobius"/>
    </source>
</evidence>
<dbReference type="Gene3D" id="2.40.10.10">
    <property type="entry name" value="Trypsin-like serine proteases"/>
    <property type="match status" value="1"/>
</dbReference>
<evidence type="ECO:0000256" key="2">
    <source>
        <dbReference type="ARBA" id="ARBA00022801"/>
    </source>
</evidence>
<dbReference type="OMA" id="RLANIMH"/>
<reference evidence="8" key="1">
    <citation type="submission" date="2013-10" db="EMBL/GenBank/DDBJ databases">
        <authorList>
            <person name="Schartl M."/>
            <person name="Warren W."/>
        </authorList>
    </citation>
    <scope>NUCLEOTIDE SEQUENCE [LARGE SCALE GENOMIC DNA]</scope>
    <source>
        <strain evidence="8">female</strain>
    </source>
</reference>
<dbReference type="PROSITE" id="PS00134">
    <property type="entry name" value="TRYPSIN_HIS"/>
    <property type="match status" value="1"/>
</dbReference>
<dbReference type="FunFam" id="2.40.10.10:FF:000068">
    <property type="entry name" value="transmembrane protease serine 2"/>
    <property type="match status" value="1"/>
</dbReference>
<dbReference type="InterPro" id="IPR043504">
    <property type="entry name" value="Peptidase_S1_PA_chymotrypsin"/>
</dbReference>
<evidence type="ECO:0000256" key="1">
    <source>
        <dbReference type="ARBA" id="ARBA00022670"/>
    </source>
</evidence>
<dbReference type="Pfam" id="PF00089">
    <property type="entry name" value="Trypsin"/>
    <property type="match status" value="1"/>
</dbReference>
<protein>
    <recommendedName>
        <fullName evidence="6">Peptidase S1 domain-containing protein</fullName>
    </recommendedName>
</protein>
<dbReference type="InterPro" id="IPR001314">
    <property type="entry name" value="Peptidase_S1A"/>
</dbReference>
<keyword evidence="2" id="KW-0378">Hydrolase</keyword>
<name>A0A087XCX5_POEFO</name>
<reference evidence="7" key="2">
    <citation type="submission" date="2025-08" db="UniProtKB">
        <authorList>
            <consortium name="Ensembl"/>
        </authorList>
    </citation>
    <scope>IDENTIFICATION</scope>
</reference>
<keyword evidence="5" id="KW-1133">Transmembrane helix</keyword>
<evidence type="ECO:0000313" key="7">
    <source>
        <dbReference type="Ensembl" id="ENSPFOP00000003628.1"/>
    </source>
</evidence>
<dbReference type="PANTHER" id="PTHR24271:SF87">
    <property type="entry name" value="ARGININE ESTERASE-LIKE-RELATED"/>
    <property type="match status" value="1"/>
</dbReference>
<evidence type="ECO:0000313" key="8">
    <source>
        <dbReference type="Proteomes" id="UP000028760"/>
    </source>
</evidence>
<feature type="domain" description="Peptidase S1" evidence="6">
    <location>
        <begin position="54"/>
        <end position="277"/>
    </location>
</feature>
<evidence type="ECO:0000256" key="4">
    <source>
        <dbReference type="ARBA" id="ARBA00023157"/>
    </source>
</evidence>
<dbReference type="InterPro" id="IPR018114">
    <property type="entry name" value="TRYPSIN_HIS"/>
</dbReference>
<evidence type="ECO:0000259" key="6">
    <source>
        <dbReference type="PROSITE" id="PS50240"/>
    </source>
</evidence>
<accession>A0A087XCX5</accession>
<evidence type="ECO:0000256" key="3">
    <source>
        <dbReference type="ARBA" id="ARBA00022825"/>
    </source>
</evidence>
<reference evidence="7" key="3">
    <citation type="submission" date="2025-09" db="UniProtKB">
        <authorList>
            <consortium name="Ensembl"/>
        </authorList>
    </citation>
    <scope>IDENTIFICATION</scope>
</reference>
<proteinExistence type="predicted"/>
<dbReference type="GO" id="GO:0004252">
    <property type="term" value="F:serine-type endopeptidase activity"/>
    <property type="evidence" value="ECO:0007669"/>
    <property type="project" value="InterPro"/>
</dbReference>
<dbReference type="PANTHER" id="PTHR24271">
    <property type="entry name" value="KALLIKREIN-RELATED"/>
    <property type="match status" value="1"/>
</dbReference>
<dbReference type="InterPro" id="IPR009003">
    <property type="entry name" value="Peptidase_S1_PA"/>
</dbReference>
<dbReference type="CDD" id="cd00190">
    <property type="entry name" value="Tryp_SPc"/>
    <property type="match status" value="1"/>
</dbReference>
<dbReference type="GeneTree" id="ENSGT00910000144271"/>
<keyword evidence="5" id="KW-0812">Transmembrane</keyword>
<keyword evidence="4" id="KW-1015">Disulfide bond</keyword>
<organism evidence="7 8">
    <name type="scientific">Poecilia formosa</name>
    <name type="common">Amazon molly</name>
    <name type="synonym">Limia formosa</name>
    <dbReference type="NCBI Taxonomy" id="48698"/>
    <lineage>
        <taxon>Eukaryota</taxon>
        <taxon>Metazoa</taxon>
        <taxon>Chordata</taxon>
        <taxon>Craniata</taxon>
        <taxon>Vertebrata</taxon>
        <taxon>Euteleostomi</taxon>
        <taxon>Actinopterygii</taxon>
        <taxon>Neopterygii</taxon>
        <taxon>Teleostei</taxon>
        <taxon>Neoteleostei</taxon>
        <taxon>Acanthomorphata</taxon>
        <taxon>Ovalentaria</taxon>
        <taxon>Atherinomorphae</taxon>
        <taxon>Cyprinodontiformes</taxon>
        <taxon>Poeciliidae</taxon>
        <taxon>Poeciliinae</taxon>
        <taxon>Poecilia</taxon>
    </lineage>
</organism>
<keyword evidence="5" id="KW-0472">Membrane</keyword>
<dbReference type="EMBL" id="AYCK01012896">
    <property type="status" value="NOT_ANNOTATED_CDS"/>
    <property type="molecule type" value="Genomic_DNA"/>
</dbReference>
<dbReference type="FunFam" id="2.40.10.10:FF:000036">
    <property type="entry name" value="Trypsin beta"/>
    <property type="match status" value="1"/>
</dbReference>
<keyword evidence="1" id="KW-0645">Protease</keyword>
<keyword evidence="8" id="KW-1185">Reference proteome</keyword>
<dbReference type="SMART" id="SM00020">
    <property type="entry name" value="Tryp_SPc"/>
    <property type="match status" value="1"/>
</dbReference>
<sequence>MWLCKSLELMNISLLFYTFFVSSVKVISLSFVVSPIYFFNVLACLGQTVQGSYIIHGKKAPANSMQYMVSLQNKWGHVCGGFMVRGDIVVTAAHCAEDEPKRVVLGTHKLSENYMSLNIEYFCKFPTYKSVGFGADIMLLKLSKEVPLNNRVKIIPLPTSSKANLRDGQICSVAGWGQTGTNFPMVDDLRVVNVSILNPQLCREIWGSSFPSNVICAGGYDTDKGFCQGDSGGPLVCDGVAVGVVSFNRNFNCKYPDVPNVYTDISKYLPWINNVMNTKKFIKRNV</sequence>
<dbReference type="SUPFAM" id="SSF50494">
    <property type="entry name" value="Trypsin-like serine proteases"/>
    <property type="match status" value="1"/>
</dbReference>
<dbReference type="AlphaFoldDB" id="A0A087XCX5"/>
<dbReference type="Proteomes" id="UP000028760">
    <property type="component" value="Unassembled WGS sequence"/>
</dbReference>
<dbReference type="PROSITE" id="PS50240">
    <property type="entry name" value="TRYPSIN_DOM"/>
    <property type="match status" value="1"/>
</dbReference>